<sequence>MMNIENYEMAKKEAFSRDKETAAALALGSNKRTGLVFPVFVRLFKLRVFMFVILLAFIVSFSTFFYFKFFSDNTYKNETFSIVESVQELATLATAEAVVTTIVKEEDNKLFNQEISMNLPGTKRTLLLIVPATVIAGVDLTSVTDENIKINEDRKEITLTIPRATLIQEPSIQMDKVQTYSEEGLFRSEVHWDEGYDLAAKATIEIKNEAIQMGLLTKAEESAEKVLSSFFSHLGYTAKIQFK</sequence>
<reference evidence="2" key="1">
    <citation type="submission" date="2021-10" db="EMBL/GenBank/DDBJ databases">
        <authorList>
            <person name="Criscuolo A."/>
        </authorList>
    </citation>
    <scope>NUCLEOTIDE SEQUENCE</scope>
    <source>
        <strain evidence="2">CIP111885</strain>
    </source>
</reference>
<evidence type="ECO:0000256" key="1">
    <source>
        <dbReference type="SAM" id="Phobius"/>
    </source>
</evidence>
<keyword evidence="1" id="KW-0812">Transmembrane</keyword>
<keyword evidence="1" id="KW-0472">Membrane</keyword>
<accession>A0A9C7LAK0</accession>
<gene>
    <name evidence="2" type="ORF">NEOCIP111885_02231</name>
</gene>
<dbReference type="AlphaFoldDB" id="A0A9C7LAK0"/>
<dbReference type="RefSeq" id="WP_230496769.1">
    <property type="nucleotide sequence ID" value="NZ_CAKJTG010000010.1"/>
</dbReference>
<feature type="transmembrane region" description="Helical" evidence="1">
    <location>
        <begin position="48"/>
        <end position="67"/>
    </location>
</feature>
<dbReference type="InterPro" id="IPR025324">
    <property type="entry name" value="DUF4230"/>
</dbReference>
<keyword evidence="1" id="KW-1133">Transmembrane helix</keyword>
<keyword evidence="3" id="KW-1185">Reference proteome</keyword>
<dbReference type="Proteomes" id="UP000789845">
    <property type="component" value="Unassembled WGS sequence"/>
</dbReference>
<evidence type="ECO:0000313" key="3">
    <source>
        <dbReference type="Proteomes" id="UP000789845"/>
    </source>
</evidence>
<evidence type="ECO:0008006" key="4">
    <source>
        <dbReference type="Google" id="ProtNLM"/>
    </source>
</evidence>
<organism evidence="2 3">
    <name type="scientific">Pseudoneobacillus rhizosphaerae</name>
    <dbReference type="NCBI Taxonomy" id="2880968"/>
    <lineage>
        <taxon>Bacteria</taxon>
        <taxon>Bacillati</taxon>
        <taxon>Bacillota</taxon>
        <taxon>Bacilli</taxon>
        <taxon>Bacillales</taxon>
        <taxon>Bacillaceae</taxon>
        <taxon>Pseudoneobacillus</taxon>
    </lineage>
</organism>
<name>A0A9C7LAK0_9BACI</name>
<comment type="caution">
    <text evidence="2">The sequence shown here is derived from an EMBL/GenBank/DDBJ whole genome shotgun (WGS) entry which is preliminary data.</text>
</comment>
<proteinExistence type="predicted"/>
<evidence type="ECO:0000313" key="2">
    <source>
        <dbReference type="EMBL" id="CAG9608537.1"/>
    </source>
</evidence>
<dbReference type="EMBL" id="CAKJTG010000010">
    <property type="protein sequence ID" value="CAG9608537.1"/>
    <property type="molecule type" value="Genomic_DNA"/>
</dbReference>
<dbReference type="Pfam" id="PF14014">
    <property type="entry name" value="DUF4230"/>
    <property type="match status" value="1"/>
</dbReference>
<protein>
    <recommendedName>
        <fullName evidence="4">DUF4230 domain-containing protein</fullName>
    </recommendedName>
</protein>